<name>A0AAN7YKR8_9EURO</name>
<proteinExistence type="predicted"/>
<dbReference type="AlphaFoldDB" id="A0AAN7YKR8"/>
<dbReference type="EMBL" id="JAVRRJ010000001">
    <property type="protein sequence ID" value="KAK5090646.1"/>
    <property type="molecule type" value="Genomic_DNA"/>
</dbReference>
<dbReference type="CDD" id="cd14361">
    <property type="entry name" value="UBA_HYPK"/>
    <property type="match status" value="1"/>
</dbReference>
<dbReference type="Pfam" id="PF19026">
    <property type="entry name" value="UBA_HYPK"/>
    <property type="match status" value="1"/>
</dbReference>
<evidence type="ECO:0000313" key="4">
    <source>
        <dbReference type="Proteomes" id="UP001309876"/>
    </source>
</evidence>
<reference evidence="3 4" key="1">
    <citation type="submission" date="2023-08" db="EMBL/GenBank/DDBJ databases">
        <title>Black Yeasts Isolated from many extreme environments.</title>
        <authorList>
            <person name="Coleine C."/>
            <person name="Stajich J.E."/>
            <person name="Selbmann L."/>
        </authorList>
    </citation>
    <scope>NUCLEOTIDE SEQUENCE [LARGE SCALE GENOMIC DNA]</scope>
    <source>
        <strain evidence="3 4">CCFEE 5910</strain>
    </source>
</reference>
<comment type="caution">
    <text evidence="3">The sequence shown here is derived from an EMBL/GenBank/DDBJ whole genome shotgun (WGS) entry which is preliminary data.</text>
</comment>
<sequence length="140" mass="14890">MAEPITTANENEEAQKPTNAEDRKAAAALDNLNANAMSQDNGEAQDSTQPNAADQEALMKAMGRLEVAAGGSASKKIDDKKDVVKKDAEVKKKIKLAAEDIQFLVNELDLSKPKATELLRAHDGSIDSAVRSYVVPAAKA</sequence>
<organism evidence="3 4">
    <name type="scientific">Lithohypha guttulata</name>
    <dbReference type="NCBI Taxonomy" id="1690604"/>
    <lineage>
        <taxon>Eukaryota</taxon>
        <taxon>Fungi</taxon>
        <taxon>Dikarya</taxon>
        <taxon>Ascomycota</taxon>
        <taxon>Pezizomycotina</taxon>
        <taxon>Eurotiomycetes</taxon>
        <taxon>Chaetothyriomycetidae</taxon>
        <taxon>Chaetothyriales</taxon>
        <taxon>Trichomeriaceae</taxon>
        <taxon>Lithohypha</taxon>
    </lineage>
</organism>
<accession>A0AAN7YKR8</accession>
<dbReference type="InterPro" id="IPR038922">
    <property type="entry name" value="HYPK_UBA"/>
</dbReference>
<dbReference type="InterPro" id="IPR052617">
    <property type="entry name" value="Huntingtin-int_K"/>
</dbReference>
<dbReference type="PANTHER" id="PTHR31184">
    <property type="entry name" value="HUNTINGTIN-INTERACTING PROTEIN K FAMILY MEMBER"/>
    <property type="match status" value="1"/>
</dbReference>
<dbReference type="PANTHER" id="PTHR31184:SF2">
    <property type="entry name" value="HUNTINGTIN-INTERACTING PROTEIN K"/>
    <property type="match status" value="1"/>
</dbReference>
<dbReference type="Proteomes" id="UP001309876">
    <property type="component" value="Unassembled WGS sequence"/>
</dbReference>
<keyword evidence="4" id="KW-1185">Reference proteome</keyword>
<protein>
    <recommendedName>
        <fullName evidence="2">Nascent polypeptide-associated complex subunit alpha-like UBA domain-containing protein</fullName>
    </recommendedName>
</protein>
<feature type="domain" description="Nascent polypeptide-associated complex subunit alpha-like UBA" evidence="2">
    <location>
        <begin position="94"/>
        <end position="134"/>
    </location>
</feature>
<feature type="region of interest" description="Disordered" evidence="1">
    <location>
        <begin position="1"/>
        <end position="22"/>
    </location>
</feature>
<evidence type="ECO:0000313" key="3">
    <source>
        <dbReference type="EMBL" id="KAK5090646.1"/>
    </source>
</evidence>
<gene>
    <name evidence="3" type="ORF">LTR05_000821</name>
</gene>
<dbReference type="InterPro" id="IPR044034">
    <property type="entry name" value="NAC-like_UBA"/>
</dbReference>
<dbReference type="GO" id="GO:0043066">
    <property type="term" value="P:negative regulation of apoptotic process"/>
    <property type="evidence" value="ECO:0007669"/>
    <property type="project" value="TreeGrafter"/>
</dbReference>
<evidence type="ECO:0000259" key="2">
    <source>
        <dbReference type="Pfam" id="PF19026"/>
    </source>
</evidence>
<evidence type="ECO:0000256" key="1">
    <source>
        <dbReference type="SAM" id="MobiDB-lite"/>
    </source>
</evidence>
<feature type="compositionally biased region" description="Basic and acidic residues" evidence="1">
    <location>
        <begin position="13"/>
        <end position="22"/>
    </location>
</feature>
<dbReference type="GO" id="GO:0050821">
    <property type="term" value="P:protein stabilization"/>
    <property type="evidence" value="ECO:0007669"/>
    <property type="project" value="TreeGrafter"/>
</dbReference>